<dbReference type="InterPro" id="IPR036390">
    <property type="entry name" value="WH_DNA-bd_sf"/>
</dbReference>
<comment type="similarity">
    <text evidence="1">Belongs to the LysR transcriptional regulatory family.</text>
</comment>
<proteinExistence type="inferred from homology"/>
<dbReference type="AlphaFoldDB" id="A0A1G7U0B9"/>
<evidence type="ECO:0000256" key="5">
    <source>
        <dbReference type="ARBA" id="ARBA00023163"/>
    </source>
</evidence>
<dbReference type="Pfam" id="PF03466">
    <property type="entry name" value="LysR_substrate"/>
    <property type="match status" value="1"/>
</dbReference>
<evidence type="ECO:0000313" key="7">
    <source>
        <dbReference type="EMBL" id="SDG40771.1"/>
    </source>
</evidence>
<keyword evidence="5" id="KW-0804">Transcription</keyword>
<gene>
    <name evidence="7" type="ORF">SAMN05216605_1021</name>
</gene>
<dbReference type="InterPro" id="IPR036388">
    <property type="entry name" value="WH-like_DNA-bd_sf"/>
</dbReference>
<dbReference type="SUPFAM" id="SSF46785">
    <property type="entry name" value="Winged helix' DNA-binding domain"/>
    <property type="match status" value="1"/>
</dbReference>
<dbReference type="PANTHER" id="PTHR30293">
    <property type="entry name" value="TRANSCRIPTIONAL REGULATORY PROTEIN NAC-RELATED"/>
    <property type="match status" value="1"/>
</dbReference>
<evidence type="ECO:0000256" key="2">
    <source>
        <dbReference type="ARBA" id="ARBA00023015"/>
    </source>
</evidence>
<dbReference type="PANTHER" id="PTHR30293:SF0">
    <property type="entry name" value="NITROGEN ASSIMILATION REGULATORY PROTEIN NAC"/>
    <property type="match status" value="1"/>
</dbReference>
<dbReference type="FunFam" id="1.10.10.10:FF:000001">
    <property type="entry name" value="LysR family transcriptional regulator"/>
    <property type="match status" value="1"/>
</dbReference>
<dbReference type="Gene3D" id="1.10.10.10">
    <property type="entry name" value="Winged helix-like DNA-binding domain superfamily/Winged helix DNA-binding domain"/>
    <property type="match status" value="1"/>
</dbReference>
<dbReference type="EMBL" id="FNCO01000002">
    <property type="protein sequence ID" value="SDG40771.1"/>
    <property type="molecule type" value="Genomic_DNA"/>
</dbReference>
<keyword evidence="8" id="KW-1185">Reference proteome</keyword>
<dbReference type="GO" id="GO:0003700">
    <property type="term" value="F:DNA-binding transcription factor activity"/>
    <property type="evidence" value="ECO:0007669"/>
    <property type="project" value="InterPro"/>
</dbReference>
<dbReference type="CDD" id="cd08433">
    <property type="entry name" value="PBP2_Nac"/>
    <property type="match status" value="1"/>
</dbReference>
<protein>
    <submittedName>
        <fullName evidence="7">LysR family transcriptional regulator, regulatory protein for tcuABC</fullName>
    </submittedName>
</protein>
<accession>A0A1G7U0B9</accession>
<keyword evidence="2" id="KW-0805">Transcription regulation</keyword>
<dbReference type="Gene3D" id="3.40.190.290">
    <property type="match status" value="1"/>
</dbReference>
<dbReference type="GO" id="GO:2000142">
    <property type="term" value="P:regulation of DNA-templated transcription initiation"/>
    <property type="evidence" value="ECO:0007669"/>
    <property type="project" value="TreeGrafter"/>
</dbReference>
<dbReference type="Pfam" id="PF00126">
    <property type="entry name" value="HTH_1"/>
    <property type="match status" value="1"/>
</dbReference>
<name>A0A1G7U0B9_9PSED</name>
<sequence length="371" mass="39875">MFFVGLRWLIENPPRKMPELRRQTRPAGAYWCIASEMAMTCACTLCALFYATACSTLMEPVPVELRQLRYFVKIVELGSLGRAALELDVGVSALSQQIAKLESELSTRLLNRTTTGVTATSAGLAFLHHAQLTLRQADNAVLAAHRGRMSGYVSVGLPPTTATVLALPLINAMRERYPDIQLHLVEMLSGHLAAQLNARQIDLAILFQLEGGKRWSVTPLLDEKLFVIASPSLPDAPRGDSVHLAELGHLPLVAPSAQHGLRSTLMTAFERAGVVPNIIMEIDGLAVLMNAVRAGHAATIQPGAAAALTGESGLSLVQIADEHVGRRNLLATLADDELSPAALATRVVITDVARQLVSQQQWPGASWIGEG</sequence>
<dbReference type="Proteomes" id="UP000182894">
    <property type="component" value="Unassembled WGS sequence"/>
</dbReference>
<evidence type="ECO:0000256" key="1">
    <source>
        <dbReference type="ARBA" id="ARBA00009437"/>
    </source>
</evidence>
<dbReference type="PROSITE" id="PS50931">
    <property type="entry name" value="HTH_LYSR"/>
    <property type="match status" value="1"/>
</dbReference>
<dbReference type="GO" id="GO:0003677">
    <property type="term" value="F:DNA binding"/>
    <property type="evidence" value="ECO:0007669"/>
    <property type="project" value="UniProtKB-KW"/>
</dbReference>
<feature type="domain" description="HTH lysR-type" evidence="6">
    <location>
        <begin position="63"/>
        <end position="120"/>
    </location>
</feature>
<evidence type="ECO:0000256" key="3">
    <source>
        <dbReference type="ARBA" id="ARBA00023125"/>
    </source>
</evidence>
<evidence type="ECO:0000259" key="6">
    <source>
        <dbReference type="PROSITE" id="PS50931"/>
    </source>
</evidence>
<evidence type="ECO:0000256" key="4">
    <source>
        <dbReference type="ARBA" id="ARBA00023159"/>
    </source>
</evidence>
<keyword evidence="4" id="KW-0010">Activator</keyword>
<dbReference type="SUPFAM" id="SSF53850">
    <property type="entry name" value="Periplasmic binding protein-like II"/>
    <property type="match status" value="1"/>
</dbReference>
<dbReference type="STRING" id="89065.SAMN05216605_1021"/>
<dbReference type="InterPro" id="IPR005119">
    <property type="entry name" value="LysR_subst-bd"/>
</dbReference>
<reference evidence="8" key="1">
    <citation type="submission" date="2016-10" db="EMBL/GenBank/DDBJ databases">
        <authorList>
            <person name="Varghese N."/>
            <person name="Submissions S."/>
        </authorList>
    </citation>
    <scope>NUCLEOTIDE SEQUENCE [LARGE SCALE GENOMIC DNA]</scope>
    <source>
        <strain evidence="8">ATCC 700689</strain>
    </source>
</reference>
<organism evidence="7 8">
    <name type="scientific">Pseudomonas abietaniphila</name>
    <dbReference type="NCBI Taxonomy" id="89065"/>
    <lineage>
        <taxon>Bacteria</taxon>
        <taxon>Pseudomonadati</taxon>
        <taxon>Pseudomonadota</taxon>
        <taxon>Gammaproteobacteria</taxon>
        <taxon>Pseudomonadales</taxon>
        <taxon>Pseudomonadaceae</taxon>
        <taxon>Pseudomonas</taxon>
    </lineage>
</organism>
<keyword evidence="3" id="KW-0238">DNA-binding</keyword>
<dbReference type="InterPro" id="IPR000847">
    <property type="entry name" value="LysR_HTH_N"/>
</dbReference>
<evidence type="ECO:0000313" key="8">
    <source>
        <dbReference type="Proteomes" id="UP000182894"/>
    </source>
</evidence>